<dbReference type="PROSITE" id="PS51171">
    <property type="entry name" value="PREPHENATE_DEHYDR_3"/>
    <property type="match status" value="1"/>
</dbReference>
<evidence type="ECO:0000256" key="4">
    <source>
        <dbReference type="ARBA" id="ARBA00022605"/>
    </source>
</evidence>
<dbReference type="UniPathway" id="UPA00121">
    <property type="reaction ID" value="UER00345"/>
</dbReference>
<proteinExistence type="predicted"/>
<evidence type="ECO:0000256" key="5">
    <source>
        <dbReference type="ARBA" id="ARBA00023141"/>
    </source>
</evidence>
<dbReference type="GO" id="GO:0005737">
    <property type="term" value="C:cytoplasm"/>
    <property type="evidence" value="ECO:0007669"/>
    <property type="project" value="TreeGrafter"/>
</dbReference>
<sequence length="289" mass="32035">MSKMGFLGPPGTHSEAAAIYLNSLLPVRYELVPCGNIYEAIHAVEQGVLDSCLVPVENSIEGSINITLDTLAGSDHLCVVRELIWGVHNNLMVKKTEVEGVPIRKILSHSQPLSQCRDFIRCNYPLAELEAVASTAMAAKLVAESEPLDGWAAICTRRGGELNGLVLVAANIEDKDNNCTRFYQLVSKDKRSRLEDDYGRAEKSLLICQIDGKDAGRLCEILMELATRDVNLTRIESRPARTGLGEYIFFLDVEIPKRLENLEGALQGIRRKSIWLRQPGEFPVFRAAN</sequence>
<reference evidence="13 14" key="1">
    <citation type="submission" date="2019-08" db="EMBL/GenBank/DDBJ databases">
        <title>In-depth cultivation of the pig gut microbiome towards novel bacterial diversity and tailored functional studies.</title>
        <authorList>
            <person name="Wylensek D."/>
            <person name="Hitch T.C.A."/>
            <person name="Clavel T."/>
        </authorList>
    </citation>
    <scope>NUCLEOTIDE SEQUENCE [LARGE SCALE GENOMIC DNA]</scope>
    <source>
        <strain evidence="13 14">WCA-693-APC-5D-A</strain>
    </source>
</reference>
<dbReference type="PANTHER" id="PTHR21022:SF19">
    <property type="entry name" value="PREPHENATE DEHYDRATASE-RELATED"/>
    <property type="match status" value="1"/>
</dbReference>
<dbReference type="PROSITE" id="PS00858">
    <property type="entry name" value="PREPHENATE_DEHYDR_2"/>
    <property type="match status" value="1"/>
</dbReference>
<comment type="caution">
    <text evidence="13">The sequence shown here is derived from an EMBL/GenBank/DDBJ whole genome shotgun (WGS) entry which is preliminary data.</text>
</comment>
<dbReference type="RefSeq" id="WP_154406773.1">
    <property type="nucleotide sequence ID" value="NZ_JAQXJM010000192.1"/>
</dbReference>
<evidence type="ECO:0000313" key="14">
    <source>
        <dbReference type="Proteomes" id="UP000433181"/>
    </source>
</evidence>
<feature type="domain" description="Prephenate dehydratase" evidence="11">
    <location>
        <begin position="3"/>
        <end position="187"/>
    </location>
</feature>
<dbReference type="PROSITE" id="PS51671">
    <property type="entry name" value="ACT"/>
    <property type="match status" value="1"/>
</dbReference>
<evidence type="ECO:0000256" key="7">
    <source>
        <dbReference type="ARBA" id="ARBA00023239"/>
    </source>
</evidence>
<dbReference type="InterPro" id="IPR045865">
    <property type="entry name" value="ACT-like_dom_sf"/>
</dbReference>
<feature type="domain" description="ACT" evidence="12">
    <location>
        <begin position="206"/>
        <end position="281"/>
    </location>
</feature>
<dbReference type="InterPro" id="IPR018528">
    <property type="entry name" value="Preph_deHydtase_CS"/>
</dbReference>
<evidence type="ECO:0000256" key="1">
    <source>
        <dbReference type="ARBA" id="ARBA00004741"/>
    </source>
</evidence>
<protein>
    <recommendedName>
        <fullName evidence="3 10">Prephenate dehydratase</fullName>
        <shortName evidence="10">PDT</shortName>
        <ecNumber evidence="2 10">4.2.1.51</ecNumber>
    </recommendedName>
</protein>
<dbReference type="InterPro" id="IPR002912">
    <property type="entry name" value="ACT_dom"/>
</dbReference>
<dbReference type="SUPFAM" id="SSF53850">
    <property type="entry name" value="Periplasmic binding protein-like II"/>
    <property type="match status" value="1"/>
</dbReference>
<dbReference type="InterPro" id="IPR008242">
    <property type="entry name" value="Chor_mutase/pphenate_deHydtase"/>
</dbReference>
<evidence type="ECO:0000256" key="10">
    <source>
        <dbReference type="RuleBase" id="RU361254"/>
    </source>
</evidence>
<dbReference type="GeneID" id="96778537"/>
<evidence type="ECO:0000259" key="12">
    <source>
        <dbReference type="PROSITE" id="PS51671"/>
    </source>
</evidence>
<accession>A0A6I2UIQ3</accession>
<feature type="site" description="Essential for prephenate dehydratase activity" evidence="9">
    <location>
        <position position="180"/>
    </location>
</feature>
<dbReference type="PIRSF" id="PIRSF001500">
    <property type="entry name" value="Chor_mut_pdt_Ppr"/>
    <property type="match status" value="1"/>
</dbReference>
<evidence type="ECO:0000256" key="3">
    <source>
        <dbReference type="ARBA" id="ARBA00021872"/>
    </source>
</evidence>
<dbReference type="EC" id="4.2.1.51" evidence="2 10"/>
<evidence type="ECO:0000259" key="11">
    <source>
        <dbReference type="PROSITE" id="PS51171"/>
    </source>
</evidence>
<dbReference type="CDD" id="cd04905">
    <property type="entry name" value="ACT_CM-PDT"/>
    <property type="match status" value="1"/>
</dbReference>
<dbReference type="SUPFAM" id="SSF55021">
    <property type="entry name" value="ACT-like"/>
    <property type="match status" value="1"/>
</dbReference>
<name>A0A6I2UIQ3_9FIRM</name>
<dbReference type="InterPro" id="IPR001086">
    <property type="entry name" value="Preph_deHydtase"/>
</dbReference>
<comment type="catalytic activity">
    <reaction evidence="8 10">
        <text>prephenate + H(+) = 3-phenylpyruvate + CO2 + H2O</text>
        <dbReference type="Rhea" id="RHEA:21648"/>
        <dbReference type="ChEBI" id="CHEBI:15377"/>
        <dbReference type="ChEBI" id="CHEBI:15378"/>
        <dbReference type="ChEBI" id="CHEBI:16526"/>
        <dbReference type="ChEBI" id="CHEBI:18005"/>
        <dbReference type="ChEBI" id="CHEBI:29934"/>
        <dbReference type="EC" id="4.2.1.51"/>
    </reaction>
</comment>
<organism evidence="13 14">
    <name type="scientific">Anaerovibrio slackiae</name>
    <dbReference type="NCBI Taxonomy" id="2652309"/>
    <lineage>
        <taxon>Bacteria</taxon>
        <taxon>Bacillati</taxon>
        <taxon>Bacillota</taxon>
        <taxon>Negativicutes</taxon>
        <taxon>Selenomonadales</taxon>
        <taxon>Selenomonadaceae</taxon>
        <taxon>Anaerovibrio</taxon>
    </lineage>
</organism>
<keyword evidence="14" id="KW-1185">Reference proteome</keyword>
<evidence type="ECO:0000313" key="13">
    <source>
        <dbReference type="EMBL" id="MSU08606.1"/>
    </source>
</evidence>
<evidence type="ECO:0000256" key="6">
    <source>
        <dbReference type="ARBA" id="ARBA00023222"/>
    </source>
</evidence>
<dbReference type="Pfam" id="PF01842">
    <property type="entry name" value="ACT"/>
    <property type="match status" value="1"/>
</dbReference>
<dbReference type="AlphaFoldDB" id="A0A6I2UIQ3"/>
<dbReference type="PANTHER" id="PTHR21022">
    <property type="entry name" value="PREPHENATE DEHYDRATASE P PROTEIN"/>
    <property type="match status" value="1"/>
</dbReference>
<dbReference type="Pfam" id="PF00800">
    <property type="entry name" value="PDT"/>
    <property type="match status" value="1"/>
</dbReference>
<evidence type="ECO:0000256" key="9">
    <source>
        <dbReference type="PIRSR" id="PIRSR001500-2"/>
    </source>
</evidence>
<keyword evidence="5 10" id="KW-0057">Aromatic amino acid biosynthesis</keyword>
<dbReference type="Gene3D" id="3.40.190.10">
    <property type="entry name" value="Periplasmic binding protein-like II"/>
    <property type="match status" value="2"/>
</dbReference>
<dbReference type="EMBL" id="VUNR01000010">
    <property type="protein sequence ID" value="MSU08606.1"/>
    <property type="molecule type" value="Genomic_DNA"/>
</dbReference>
<keyword evidence="4 10" id="KW-0028">Amino-acid biosynthesis</keyword>
<dbReference type="Proteomes" id="UP000433181">
    <property type="component" value="Unassembled WGS sequence"/>
</dbReference>
<gene>
    <name evidence="10 13" type="primary">pheA</name>
    <name evidence="13" type="ORF">FYJ84_06365</name>
</gene>
<evidence type="ECO:0000256" key="8">
    <source>
        <dbReference type="ARBA" id="ARBA00047848"/>
    </source>
</evidence>
<evidence type="ECO:0000256" key="2">
    <source>
        <dbReference type="ARBA" id="ARBA00013147"/>
    </source>
</evidence>
<keyword evidence="6 10" id="KW-0584">Phenylalanine biosynthesis</keyword>
<dbReference type="Gene3D" id="3.30.70.260">
    <property type="match status" value="1"/>
</dbReference>
<dbReference type="CDD" id="cd13633">
    <property type="entry name" value="PBP2_Sa-PDT_like"/>
    <property type="match status" value="1"/>
</dbReference>
<keyword evidence="7 10" id="KW-0456">Lyase</keyword>
<dbReference type="GO" id="GO:0004664">
    <property type="term" value="F:prephenate dehydratase activity"/>
    <property type="evidence" value="ECO:0007669"/>
    <property type="project" value="UniProtKB-UniRule"/>
</dbReference>
<comment type="pathway">
    <text evidence="1 10">Amino-acid biosynthesis; L-phenylalanine biosynthesis; phenylpyruvate from prephenate: step 1/1.</text>
</comment>
<dbReference type="GO" id="GO:0009094">
    <property type="term" value="P:L-phenylalanine biosynthetic process"/>
    <property type="evidence" value="ECO:0007669"/>
    <property type="project" value="UniProtKB-UniPathway"/>
</dbReference>
<dbReference type="NCBIfam" id="NF008865">
    <property type="entry name" value="PRK11898.1"/>
    <property type="match status" value="1"/>
</dbReference>